<organism evidence="2 3">
    <name type="scientific">Macrolepiota fuliginosa MF-IS2</name>
    <dbReference type="NCBI Taxonomy" id="1400762"/>
    <lineage>
        <taxon>Eukaryota</taxon>
        <taxon>Fungi</taxon>
        <taxon>Dikarya</taxon>
        <taxon>Basidiomycota</taxon>
        <taxon>Agaricomycotina</taxon>
        <taxon>Agaricomycetes</taxon>
        <taxon>Agaricomycetidae</taxon>
        <taxon>Agaricales</taxon>
        <taxon>Agaricineae</taxon>
        <taxon>Agaricaceae</taxon>
        <taxon>Macrolepiota</taxon>
    </lineage>
</organism>
<dbReference type="AlphaFoldDB" id="A0A9P6C1E0"/>
<keyword evidence="1" id="KW-0732">Signal</keyword>
<accession>A0A9P6C1E0</accession>
<proteinExistence type="predicted"/>
<dbReference type="Proteomes" id="UP000807342">
    <property type="component" value="Unassembled WGS sequence"/>
</dbReference>
<protein>
    <submittedName>
        <fullName evidence="2">Uncharacterized protein</fullName>
    </submittedName>
</protein>
<reference evidence="2" key="1">
    <citation type="submission" date="2020-11" db="EMBL/GenBank/DDBJ databases">
        <authorList>
            <consortium name="DOE Joint Genome Institute"/>
            <person name="Ahrendt S."/>
            <person name="Riley R."/>
            <person name="Andreopoulos W."/>
            <person name="Labutti K."/>
            <person name="Pangilinan J."/>
            <person name="Ruiz-Duenas F.J."/>
            <person name="Barrasa J.M."/>
            <person name="Sanchez-Garcia M."/>
            <person name="Camarero S."/>
            <person name="Miyauchi S."/>
            <person name="Serrano A."/>
            <person name="Linde D."/>
            <person name="Babiker R."/>
            <person name="Drula E."/>
            <person name="Ayuso-Fernandez I."/>
            <person name="Pacheco R."/>
            <person name="Padilla G."/>
            <person name="Ferreira P."/>
            <person name="Barriuso J."/>
            <person name="Kellner H."/>
            <person name="Castanera R."/>
            <person name="Alfaro M."/>
            <person name="Ramirez L."/>
            <person name="Pisabarro A.G."/>
            <person name="Kuo A."/>
            <person name="Tritt A."/>
            <person name="Lipzen A."/>
            <person name="He G."/>
            <person name="Yan M."/>
            <person name="Ng V."/>
            <person name="Cullen D."/>
            <person name="Martin F."/>
            <person name="Rosso M.-N."/>
            <person name="Henrissat B."/>
            <person name="Hibbett D."/>
            <person name="Martinez A.T."/>
            <person name="Grigoriev I.V."/>
        </authorList>
    </citation>
    <scope>NUCLEOTIDE SEQUENCE</scope>
    <source>
        <strain evidence="2">MF-IS2</strain>
    </source>
</reference>
<keyword evidence="3" id="KW-1185">Reference proteome</keyword>
<evidence type="ECO:0000256" key="1">
    <source>
        <dbReference type="SAM" id="SignalP"/>
    </source>
</evidence>
<feature type="signal peptide" evidence="1">
    <location>
        <begin position="1"/>
        <end position="19"/>
    </location>
</feature>
<comment type="caution">
    <text evidence="2">The sequence shown here is derived from an EMBL/GenBank/DDBJ whole genome shotgun (WGS) entry which is preliminary data.</text>
</comment>
<evidence type="ECO:0000313" key="3">
    <source>
        <dbReference type="Proteomes" id="UP000807342"/>
    </source>
</evidence>
<evidence type="ECO:0000313" key="2">
    <source>
        <dbReference type="EMBL" id="KAF9445540.1"/>
    </source>
</evidence>
<gene>
    <name evidence="2" type="ORF">P691DRAFT_777499</name>
</gene>
<name>A0A9P6C1E0_9AGAR</name>
<dbReference type="OrthoDB" id="2881139at2759"/>
<feature type="chain" id="PRO_5040219128" evidence="1">
    <location>
        <begin position="20"/>
        <end position="106"/>
    </location>
</feature>
<sequence>MYKLIIAVFAALATQTVSAQTYLEPGDTCSSIAGPSSVPCHPEHLCCQVALDYSVCYDGPECPSSFLEEGELCSGIAGPSPNPCWPGTTCCNLGPDRSVCMADCNA</sequence>
<dbReference type="EMBL" id="MU151295">
    <property type="protein sequence ID" value="KAF9445540.1"/>
    <property type="molecule type" value="Genomic_DNA"/>
</dbReference>